<dbReference type="InterPro" id="IPR019601">
    <property type="entry name" value="Oxoglutarate/Fe-dep_Oase_C"/>
</dbReference>
<dbReference type="GO" id="GO:0006449">
    <property type="term" value="P:regulation of translational termination"/>
    <property type="evidence" value="ECO:0007669"/>
    <property type="project" value="TreeGrafter"/>
</dbReference>
<dbReference type="Pfam" id="PF13661">
    <property type="entry name" value="2OG-FeII_Oxy_4"/>
    <property type="match status" value="1"/>
</dbReference>
<dbReference type="InterPro" id="IPR039558">
    <property type="entry name" value="TPA1/OFD1_N"/>
</dbReference>
<gene>
    <name evidence="7" type="ORF">JKP88DRAFT_346827</name>
</gene>
<name>A0A836CDD7_9STRA</name>
<dbReference type="EMBL" id="JAFCMP010000445">
    <property type="protein sequence ID" value="KAG5179876.1"/>
    <property type="molecule type" value="Genomic_DNA"/>
</dbReference>
<organism evidence="7 8">
    <name type="scientific">Tribonema minus</name>
    <dbReference type="NCBI Taxonomy" id="303371"/>
    <lineage>
        <taxon>Eukaryota</taxon>
        <taxon>Sar</taxon>
        <taxon>Stramenopiles</taxon>
        <taxon>Ochrophyta</taxon>
        <taxon>PX clade</taxon>
        <taxon>Xanthophyceae</taxon>
        <taxon>Tribonematales</taxon>
        <taxon>Tribonemataceae</taxon>
        <taxon>Tribonema</taxon>
    </lineage>
</organism>
<feature type="compositionally biased region" description="Low complexity" evidence="5">
    <location>
        <begin position="737"/>
        <end position="752"/>
    </location>
</feature>
<feature type="region of interest" description="Disordered" evidence="5">
    <location>
        <begin position="718"/>
        <end position="759"/>
    </location>
</feature>
<sequence length="759" mass="81089">MVKEYQESGPYRHLVIGDLVEDELLQGTRDDLRNNIQATLKETDIYKVFQTGDLANINGLPAEERALLPHLSLQFVFQTGDLANIDGLPAEERALLPHLRGALLPHLRGALYSLEFRQRALLPHLSRLRGALYSLEFRRLVAEWTGAGPLSGAHIDLSINAYGHTGHLLCHDDVIGTRKGGGGEGGPLSGVHIDLSINAYGHTGHLLCHDDVIGTRKVSYILYLVDPSWDKGEKPDGGALQLYPLAEEGKLGTPAFAPSKVIPPQWNQMVLFAVDPGRSFHDEVFSEEQPRLSISGWFHGAHDDELKDWSQEIIQQGKAHEERFQSLVASMSTLAQLESGANGDTASAAAADPTAPGPFKEYAPPSKKPAAKVEDVQLGDWINPQYLEEYAAPSKKPAAKSRDVQLGDWINTQYPEESTQAQCRETFESNGSTVQLHRFLKPDVADKIAAAIRAADAADGLGYMEASAFDVGVRGGWKPDPPADTEDDAPGELLRQVRNVFATAPFRELLQSLTGLDVNGHRAAARRFRPGLDYTLATPQSWDCGEDCLVLDAVLCFVDDKEPYKEAAWVQDEVGGYHTYLGGDDGDDGGAEAEGAEGAGDAEGAESAGAPDYKGDEVGSLLYQAPDAAVYKADEGGSMLSADEGNSLLSVCAANNAVVSPDAAVYKADEGGSLLSVSAANNALSLVLRDDAEVLSFIKYVSAAAPGSRYDVAAEYVVAGGDDDDDGSDQEGEPDGEQAGAGADEAGEAGPASKRRKAS</sequence>
<feature type="region of interest" description="Disordered" evidence="5">
    <location>
        <begin position="582"/>
        <end position="611"/>
    </location>
</feature>
<dbReference type="AlphaFoldDB" id="A0A836CDD7"/>
<feature type="region of interest" description="Disordered" evidence="5">
    <location>
        <begin position="344"/>
        <end position="370"/>
    </location>
</feature>
<dbReference type="Gene3D" id="2.60.120.620">
    <property type="entry name" value="q2cbj1_9rhob like domain"/>
    <property type="match status" value="3"/>
</dbReference>
<evidence type="ECO:0000256" key="4">
    <source>
        <dbReference type="ARBA" id="ARBA00023002"/>
    </source>
</evidence>
<dbReference type="Gene3D" id="3.60.130.20">
    <property type="entry name" value="Oxoglutarate/iron-dependent oxygenase, C-terminal degradation domain"/>
    <property type="match status" value="1"/>
</dbReference>
<dbReference type="PANTHER" id="PTHR12117:SF0">
    <property type="entry name" value="PROLYL 3-HYDROXYLASE OGFOD1"/>
    <property type="match status" value="1"/>
</dbReference>
<feature type="compositionally biased region" description="Low complexity" evidence="5">
    <location>
        <begin position="344"/>
        <end position="354"/>
    </location>
</feature>
<dbReference type="InterPro" id="IPR006620">
    <property type="entry name" value="Pro_4_hyd_alph"/>
</dbReference>
<dbReference type="PANTHER" id="PTHR12117">
    <property type="entry name" value="HISTONE ACETYLTRANSFERASE COMPLEX"/>
    <property type="match status" value="1"/>
</dbReference>
<feature type="compositionally biased region" description="Acidic residues" evidence="5">
    <location>
        <begin position="584"/>
        <end position="595"/>
    </location>
</feature>
<comment type="cofactor">
    <cofactor evidence="1">
        <name>L-ascorbate</name>
        <dbReference type="ChEBI" id="CHEBI:38290"/>
    </cofactor>
</comment>
<dbReference type="GO" id="GO:0031543">
    <property type="term" value="F:peptidyl-proline dioxygenase activity"/>
    <property type="evidence" value="ECO:0007669"/>
    <property type="project" value="TreeGrafter"/>
</dbReference>
<dbReference type="InterPro" id="IPR051842">
    <property type="entry name" value="uS12_prolyl_hydroxylase"/>
</dbReference>
<evidence type="ECO:0000256" key="3">
    <source>
        <dbReference type="ARBA" id="ARBA00022964"/>
    </source>
</evidence>
<evidence type="ECO:0000313" key="7">
    <source>
        <dbReference type="EMBL" id="KAG5179876.1"/>
    </source>
</evidence>
<accession>A0A836CDD7</accession>
<keyword evidence="2" id="KW-0847">Vitamin C</keyword>
<dbReference type="GO" id="GO:0031418">
    <property type="term" value="F:L-ascorbic acid binding"/>
    <property type="evidence" value="ECO:0007669"/>
    <property type="project" value="UniProtKB-KW"/>
</dbReference>
<evidence type="ECO:0000256" key="1">
    <source>
        <dbReference type="ARBA" id="ARBA00001961"/>
    </source>
</evidence>
<evidence type="ECO:0000313" key="8">
    <source>
        <dbReference type="Proteomes" id="UP000664859"/>
    </source>
</evidence>
<comment type="caution">
    <text evidence="7">The sequence shown here is derived from an EMBL/GenBank/DDBJ whole genome shotgun (WGS) entry which is preliminary data.</text>
</comment>
<keyword evidence="8" id="KW-1185">Reference proteome</keyword>
<keyword evidence="3" id="KW-0223">Dioxygenase</keyword>
<dbReference type="GO" id="GO:0005506">
    <property type="term" value="F:iron ion binding"/>
    <property type="evidence" value="ECO:0007669"/>
    <property type="project" value="InterPro"/>
</dbReference>
<feature type="compositionally biased region" description="Acidic residues" evidence="5">
    <location>
        <begin position="721"/>
        <end position="736"/>
    </location>
</feature>
<keyword evidence="4" id="KW-0560">Oxidoreductase</keyword>
<evidence type="ECO:0000256" key="5">
    <source>
        <dbReference type="SAM" id="MobiDB-lite"/>
    </source>
</evidence>
<evidence type="ECO:0000256" key="2">
    <source>
        <dbReference type="ARBA" id="ARBA00022896"/>
    </source>
</evidence>
<reference evidence="7" key="1">
    <citation type="submission" date="2021-02" db="EMBL/GenBank/DDBJ databases">
        <title>First Annotated Genome of the Yellow-green Alga Tribonema minus.</title>
        <authorList>
            <person name="Mahan K.M."/>
        </authorList>
    </citation>
    <scope>NUCLEOTIDE SEQUENCE</scope>
    <source>
        <strain evidence="7">UTEX B ZZ1240</strain>
    </source>
</reference>
<dbReference type="OrthoDB" id="430522at2759"/>
<dbReference type="GO" id="GO:0005737">
    <property type="term" value="C:cytoplasm"/>
    <property type="evidence" value="ECO:0007669"/>
    <property type="project" value="TreeGrafter"/>
</dbReference>
<feature type="domain" description="Prolyl 4-hydroxylase alpha subunit" evidence="6">
    <location>
        <begin position="69"/>
        <end position="299"/>
    </location>
</feature>
<dbReference type="SMART" id="SM00702">
    <property type="entry name" value="P4Hc"/>
    <property type="match status" value="1"/>
</dbReference>
<evidence type="ECO:0000259" key="6">
    <source>
        <dbReference type="SMART" id="SM00702"/>
    </source>
</evidence>
<protein>
    <submittedName>
        <fullName evidence="7">Oxoglutarate and iron-dependent oxygenase degradation C-term-domain-containing protein</fullName>
    </submittedName>
</protein>
<proteinExistence type="predicted"/>
<dbReference type="InterPro" id="IPR043044">
    <property type="entry name" value="TPA1/Ofd1_C"/>
</dbReference>
<dbReference type="Proteomes" id="UP000664859">
    <property type="component" value="Unassembled WGS sequence"/>
</dbReference>
<dbReference type="Pfam" id="PF10637">
    <property type="entry name" value="Ofd1_CTDD"/>
    <property type="match status" value="1"/>
</dbReference>